<proteinExistence type="predicted"/>
<dbReference type="STRING" id="871325.SAMN05444349_10569"/>
<sequence>MPYNKNYLFTHNIDWYACIDGTWIYAASRGGLLPGVVNNESMLPKLQGICANLPDVVNEENIVINQELIRIRYQRAVDFYEQRFRDNLEDNHSFQQFLQEYNIEVFSQQFSELFVEMARKGFYSFVRVDIDNPFSNKYRLVASPKNGTPTHLSEIIRKPFNAAFVDDEYKDYIKNITIKGENEVISFTSNLDMLF</sequence>
<protein>
    <submittedName>
        <fullName evidence="1">Uncharacterized protein</fullName>
    </submittedName>
</protein>
<dbReference type="AlphaFoldDB" id="A0A1M4VQ71"/>
<accession>A0A1M4VQ71</accession>
<dbReference type="EMBL" id="FQVD01000005">
    <property type="protein sequence ID" value="SHE71015.1"/>
    <property type="molecule type" value="Genomic_DNA"/>
</dbReference>
<keyword evidence="2" id="KW-1185">Reference proteome</keyword>
<organism evidence="1 2">
    <name type="scientific">Bacteroides faecichinchillae</name>
    <dbReference type="NCBI Taxonomy" id="871325"/>
    <lineage>
        <taxon>Bacteria</taxon>
        <taxon>Pseudomonadati</taxon>
        <taxon>Bacteroidota</taxon>
        <taxon>Bacteroidia</taxon>
        <taxon>Bacteroidales</taxon>
        <taxon>Bacteroidaceae</taxon>
        <taxon>Bacteroides</taxon>
    </lineage>
</organism>
<gene>
    <name evidence="1" type="ORF">SAMN05444349_10569</name>
</gene>
<dbReference type="RefSeq" id="WP_025073817.1">
    <property type="nucleotide sequence ID" value="NZ_FQVD01000005.1"/>
</dbReference>
<evidence type="ECO:0000313" key="1">
    <source>
        <dbReference type="EMBL" id="SHE71015.1"/>
    </source>
</evidence>
<dbReference type="Proteomes" id="UP000184436">
    <property type="component" value="Unassembled WGS sequence"/>
</dbReference>
<reference evidence="1 2" key="1">
    <citation type="submission" date="2016-11" db="EMBL/GenBank/DDBJ databases">
        <authorList>
            <person name="Jaros S."/>
            <person name="Januszkiewicz K."/>
            <person name="Wedrychowicz H."/>
        </authorList>
    </citation>
    <scope>NUCLEOTIDE SEQUENCE [LARGE SCALE GENOMIC DNA]</scope>
    <source>
        <strain evidence="1 2">DSM 26883</strain>
    </source>
</reference>
<name>A0A1M4VQ71_9BACE</name>
<evidence type="ECO:0000313" key="2">
    <source>
        <dbReference type="Proteomes" id="UP000184436"/>
    </source>
</evidence>